<keyword evidence="1" id="KW-0812">Transmembrane</keyword>
<organism evidence="2">
    <name type="scientific">Salmonella thompson</name>
    <dbReference type="NCBI Taxonomy" id="600"/>
    <lineage>
        <taxon>Bacteria</taxon>
        <taxon>Pseudomonadati</taxon>
        <taxon>Pseudomonadota</taxon>
        <taxon>Gammaproteobacteria</taxon>
        <taxon>Enterobacterales</taxon>
        <taxon>Enterobacteriaceae</taxon>
        <taxon>Salmonella</taxon>
    </lineage>
</organism>
<sequence>MRATDVMFNLAVRHSYHRTYRPLVVFRTIFICIICILLYYFFKLERWGNNNMNGMSDVRLKKSTIESLKEYVNDFGMTVDDVVLNLIEENNSLKSLLGQGFSLPGGDKDTHSFKDYVIHKLPKGKILVTKDGLKVSNMKKVLIEAGSAVGMDDKELNPDFTTYEIGRFLFKHLQG</sequence>
<feature type="transmembrane region" description="Helical" evidence="1">
    <location>
        <begin position="20"/>
        <end position="42"/>
    </location>
</feature>
<dbReference type="EMBL" id="AAKSRB010000023">
    <property type="protein sequence ID" value="ECV1469051.1"/>
    <property type="molecule type" value="Genomic_DNA"/>
</dbReference>
<comment type="caution">
    <text evidence="2">The sequence shown here is derived from an EMBL/GenBank/DDBJ whole genome shotgun (WGS) entry which is preliminary data.</text>
</comment>
<dbReference type="AlphaFoldDB" id="A0A608MVX7"/>
<evidence type="ECO:0000313" key="2">
    <source>
        <dbReference type="EMBL" id="ECV1469051.1"/>
    </source>
</evidence>
<accession>A0A608MVX7</accession>
<name>A0A608MVX7_SALTH</name>
<protein>
    <submittedName>
        <fullName evidence="2">Uncharacterized protein</fullName>
    </submittedName>
</protein>
<gene>
    <name evidence="2" type="ORF">DY726_24140</name>
</gene>
<keyword evidence="1" id="KW-0472">Membrane</keyword>
<proteinExistence type="predicted"/>
<reference evidence="2" key="1">
    <citation type="submission" date="2018-08" db="EMBL/GenBank/DDBJ databases">
        <authorList>
            <consortium name="PulseNet: The National Subtyping Network for Foodborne Disease Surveillance"/>
            <person name="Tarr C.L."/>
            <person name="Trees E."/>
            <person name="Katz L.S."/>
            <person name="Carleton-Romer H.A."/>
            <person name="Stroika S."/>
            <person name="Kucerova Z."/>
            <person name="Roache K.F."/>
            <person name="Sabol A.L."/>
            <person name="Besser J."/>
            <person name="Gerner-Smidt P."/>
        </authorList>
    </citation>
    <scope>NUCLEOTIDE SEQUENCE</scope>
    <source>
        <strain evidence="2">PNUSAS040288</strain>
    </source>
</reference>
<evidence type="ECO:0000256" key="1">
    <source>
        <dbReference type="SAM" id="Phobius"/>
    </source>
</evidence>
<keyword evidence="1" id="KW-1133">Transmembrane helix</keyword>